<dbReference type="EMBL" id="MLAK01000292">
    <property type="protein sequence ID" value="OHT14973.1"/>
    <property type="molecule type" value="Genomic_DNA"/>
</dbReference>
<dbReference type="AlphaFoldDB" id="A0A1J4KZF4"/>
<dbReference type="VEuPathDB" id="TrichDB:TRFO_14637"/>
<evidence type="ECO:0000313" key="3">
    <source>
        <dbReference type="Proteomes" id="UP000179807"/>
    </source>
</evidence>
<gene>
    <name evidence="2" type="ORF">TRFO_14637</name>
</gene>
<reference evidence="2" key="1">
    <citation type="submission" date="2016-10" db="EMBL/GenBank/DDBJ databases">
        <authorList>
            <person name="Benchimol M."/>
            <person name="Almeida L.G."/>
            <person name="Vasconcelos A.T."/>
            <person name="Perreira-Neves A."/>
            <person name="Rosa I.A."/>
            <person name="Tasca T."/>
            <person name="Bogo M.R."/>
            <person name="de Souza W."/>
        </authorList>
    </citation>
    <scope>NUCLEOTIDE SEQUENCE [LARGE SCALE GENOMIC DNA]</scope>
    <source>
        <strain evidence="2">K</strain>
    </source>
</reference>
<keyword evidence="3" id="KW-1185">Reference proteome</keyword>
<organism evidence="2 3">
    <name type="scientific">Tritrichomonas foetus</name>
    <dbReference type="NCBI Taxonomy" id="1144522"/>
    <lineage>
        <taxon>Eukaryota</taxon>
        <taxon>Metamonada</taxon>
        <taxon>Parabasalia</taxon>
        <taxon>Tritrichomonadida</taxon>
        <taxon>Tritrichomonadidae</taxon>
        <taxon>Tritrichomonas</taxon>
    </lineage>
</organism>
<accession>A0A1J4KZF4</accession>
<proteinExistence type="predicted"/>
<dbReference type="OrthoDB" id="10265906at2759"/>
<name>A0A1J4KZF4_9EUKA</name>
<evidence type="ECO:0000313" key="2">
    <source>
        <dbReference type="EMBL" id="OHT14973.1"/>
    </source>
</evidence>
<evidence type="ECO:0000256" key="1">
    <source>
        <dbReference type="SAM" id="MobiDB-lite"/>
    </source>
</evidence>
<dbReference type="Proteomes" id="UP000179807">
    <property type="component" value="Unassembled WGS sequence"/>
</dbReference>
<protein>
    <submittedName>
        <fullName evidence="2">Uncharacterized protein</fullName>
    </submittedName>
</protein>
<dbReference type="RefSeq" id="XP_068368109.1">
    <property type="nucleotide sequence ID" value="XM_068497933.1"/>
</dbReference>
<dbReference type="GeneID" id="94832637"/>
<feature type="region of interest" description="Disordered" evidence="1">
    <location>
        <begin position="92"/>
        <end position="112"/>
    </location>
</feature>
<sequence>MLTNFHFFLRKNKKRYNIKFEYNIKTKFNKMKSYNLEGDDQAGRVLVGNWQEDRQWHENSHQIMKTGHGQSLTAQPGYENVRYNTAAQDYFPTPDVRHKKVPPRQALRERQEAQTIVRSLKTEELEAEDHDIHFTRGRYLNEPKLHEDLNLEYMREEPLTLYSEKNHHFGKDSHFTEPIQDYRGHEKVKDC</sequence>
<comment type="caution">
    <text evidence="2">The sequence shown here is derived from an EMBL/GenBank/DDBJ whole genome shotgun (WGS) entry which is preliminary data.</text>
</comment>